<dbReference type="AlphaFoldDB" id="A0A9D3YFD2"/>
<dbReference type="EMBL" id="JAIWYP010000015">
    <property type="protein sequence ID" value="KAH3699667.1"/>
    <property type="molecule type" value="Genomic_DNA"/>
</dbReference>
<feature type="compositionally biased region" description="Basic and acidic residues" evidence="1">
    <location>
        <begin position="75"/>
        <end position="97"/>
    </location>
</feature>
<comment type="caution">
    <text evidence="3">The sequence shown here is derived from an EMBL/GenBank/DDBJ whole genome shotgun (WGS) entry which is preliminary data.</text>
</comment>
<name>A0A9D3YFD2_DREPO</name>
<keyword evidence="4" id="KW-1185">Reference proteome</keyword>
<sequence>MSSFDETAGDDLSSASGSQVSDDTSVTEDPNYTIEHDTAFQQALGQLDELQLEPDASLQELDGNDVESVGADSTGSKDEKADDNEDRGHDTLKDGDSGKSVTENGKKSAVKPKKQSVFDRLKRLTKFEKKPKGARDTNLSKFTGVKVEKLPVCFVAKYIGHMETKGIFGLEHVREPVDDLVAKIKDDLVSMDRVELPLCYLVFSSKGIDVREHPANKVKDGVGFGLHPIDFISYGVQDMKYWRIFTFIVVNELGYKKKKTECHAFIADASQNARKMALALAACFSVYKKKLAAEGKTHNFRVELRPPDELSGNMQHDVEA</sequence>
<evidence type="ECO:0000256" key="1">
    <source>
        <dbReference type="SAM" id="MobiDB-lite"/>
    </source>
</evidence>
<dbReference type="SUPFAM" id="SSF50729">
    <property type="entry name" value="PH domain-like"/>
    <property type="match status" value="1"/>
</dbReference>
<reference evidence="3" key="1">
    <citation type="journal article" date="2019" name="bioRxiv">
        <title>The Genome of the Zebra Mussel, Dreissena polymorpha: A Resource for Invasive Species Research.</title>
        <authorList>
            <person name="McCartney M.A."/>
            <person name="Auch B."/>
            <person name="Kono T."/>
            <person name="Mallez S."/>
            <person name="Zhang Y."/>
            <person name="Obille A."/>
            <person name="Becker A."/>
            <person name="Abrahante J.E."/>
            <person name="Garbe J."/>
            <person name="Badalamenti J.P."/>
            <person name="Herman A."/>
            <person name="Mangelson H."/>
            <person name="Liachko I."/>
            <person name="Sullivan S."/>
            <person name="Sone E.D."/>
            <person name="Koren S."/>
            <person name="Silverstein K.A.T."/>
            <person name="Beckman K.B."/>
            <person name="Gohl D.M."/>
        </authorList>
    </citation>
    <scope>NUCLEOTIDE SEQUENCE</scope>
    <source>
        <strain evidence="3">Duluth1</strain>
        <tissue evidence="3">Whole animal</tissue>
    </source>
</reference>
<dbReference type="InterPro" id="IPR011993">
    <property type="entry name" value="PH-like_dom_sf"/>
</dbReference>
<feature type="compositionally biased region" description="Polar residues" evidence="1">
    <location>
        <begin position="13"/>
        <end position="30"/>
    </location>
</feature>
<dbReference type="Proteomes" id="UP000828390">
    <property type="component" value="Unassembled WGS sequence"/>
</dbReference>
<evidence type="ECO:0000313" key="3">
    <source>
        <dbReference type="EMBL" id="KAH3699667.1"/>
    </source>
</evidence>
<dbReference type="PROSITE" id="PS01179">
    <property type="entry name" value="PID"/>
    <property type="match status" value="1"/>
</dbReference>
<dbReference type="InterPro" id="IPR051133">
    <property type="entry name" value="Adapter_Engulfment-Domain"/>
</dbReference>
<dbReference type="OrthoDB" id="9994289at2759"/>
<gene>
    <name evidence="3" type="ORF">DPMN_074627</name>
</gene>
<dbReference type="PANTHER" id="PTHR11232:SF57">
    <property type="entry name" value="RE46159P"/>
    <property type="match status" value="1"/>
</dbReference>
<dbReference type="PANTHER" id="PTHR11232">
    <property type="entry name" value="PHOSPHOTYROSINE INTERACTION DOMAIN-CONTAINING FAMILY MEMBER"/>
    <property type="match status" value="1"/>
</dbReference>
<feature type="domain" description="PID" evidence="2">
    <location>
        <begin position="227"/>
        <end position="286"/>
    </location>
</feature>
<evidence type="ECO:0000313" key="4">
    <source>
        <dbReference type="Proteomes" id="UP000828390"/>
    </source>
</evidence>
<protein>
    <recommendedName>
        <fullName evidence="2">PID domain-containing protein</fullName>
    </recommendedName>
</protein>
<dbReference type="Gene3D" id="2.30.29.30">
    <property type="entry name" value="Pleckstrin-homology domain (PH domain)/Phosphotyrosine-binding domain (PTB)"/>
    <property type="match status" value="1"/>
</dbReference>
<feature type="region of interest" description="Disordered" evidence="1">
    <location>
        <begin position="1"/>
        <end position="114"/>
    </location>
</feature>
<dbReference type="InterPro" id="IPR006020">
    <property type="entry name" value="PTB/PI_dom"/>
</dbReference>
<reference evidence="3" key="2">
    <citation type="submission" date="2020-11" db="EMBL/GenBank/DDBJ databases">
        <authorList>
            <person name="McCartney M.A."/>
            <person name="Auch B."/>
            <person name="Kono T."/>
            <person name="Mallez S."/>
            <person name="Becker A."/>
            <person name="Gohl D.M."/>
            <person name="Silverstein K.A.T."/>
            <person name="Koren S."/>
            <person name="Bechman K.B."/>
            <person name="Herman A."/>
            <person name="Abrahante J.E."/>
            <person name="Garbe J."/>
        </authorList>
    </citation>
    <scope>NUCLEOTIDE SEQUENCE</scope>
    <source>
        <strain evidence="3">Duluth1</strain>
        <tissue evidence="3">Whole animal</tissue>
    </source>
</reference>
<accession>A0A9D3YFD2</accession>
<organism evidence="3 4">
    <name type="scientific">Dreissena polymorpha</name>
    <name type="common">Zebra mussel</name>
    <name type="synonym">Mytilus polymorpha</name>
    <dbReference type="NCBI Taxonomy" id="45954"/>
    <lineage>
        <taxon>Eukaryota</taxon>
        <taxon>Metazoa</taxon>
        <taxon>Spiralia</taxon>
        <taxon>Lophotrochozoa</taxon>
        <taxon>Mollusca</taxon>
        <taxon>Bivalvia</taxon>
        <taxon>Autobranchia</taxon>
        <taxon>Heteroconchia</taxon>
        <taxon>Euheterodonta</taxon>
        <taxon>Imparidentia</taxon>
        <taxon>Neoheterodontei</taxon>
        <taxon>Myida</taxon>
        <taxon>Dreissenoidea</taxon>
        <taxon>Dreissenidae</taxon>
        <taxon>Dreissena</taxon>
    </lineage>
</organism>
<evidence type="ECO:0000259" key="2">
    <source>
        <dbReference type="PROSITE" id="PS01179"/>
    </source>
</evidence>
<proteinExistence type="predicted"/>